<dbReference type="AlphaFoldDB" id="C9L7Q8"/>
<evidence type="ECO:0000313" key="2">
    <source>
        <dbReference type="Proteomes" id="UP000003755"/>
    </source>
</evidence>
<dbReference type="EMBL" id="ABYU02000016">
    <property type="protein sequence ID" value="EEX21803.1"/>
    <property type="molecule type" value="Genomic_DNA"/>
</dbReference>
<dbReference type="HOGENOM" id="CLU_1592340_0_0_9"/>
<comment type="caution">
    <text evidence="1">The sequence shown here is derived from an EMBL/GenBank/DDBJ whole genome shotgun (WGS) entry which is preliminary data.</text>
</comment>
<sequence length="175" mass="20790">MLKKKKINKDLLPLYESEFNTRYYSWDDEKKYGRKSIISYLADWRKANQIHRWFVENVQDGNDDCEIYEVSKEQLEELLTLCKIVLENSKLIDAQVKNGQTYVDGEWVDNYEDGQVIENNVIARKLLPTASGFFFGSTEYDQWYLEDIKHTIAVLEDCLRDTDFEHEVVMYSSSW</sequence>
<dbReference type="KEGG" id="bhan:CGC63_09555"/>
<organism evidence="1 2">
    <name type="scientific">Blautia hansenii DSM 20583</name>
    <dbReference type="NCBI Taxonomy" id="537007"/>
    <lineage>
        <taxon>Bacteria</taxon>
        <taxon>Bacillati</taxon>
        <taxon>Bacillota</taxon>
        <taxon>Clostridia</taxon>
        <taxon>Lachnospirales</taxon>
        <taxon>Lachnospiraceae</taxon>
        <taxon>Blautia</taxon>
    </lineage>
</organism>
<dbReference type="RefSeq" id="WP_003020542.1">
    <property type="nucleotide sequence ID" value="NZ_CP022413.2"/>
</dbReference>
<accession>C9L7Q8</accession>
<name>C9L7Q8_BLAHA</name>
<dbReference type="Proteomes" id="UP000003755">
    <property type="component" value="Unassembled WGS sequence"/>
</dbReference>
<reference evidence="1" key="1">
    <citation type="submission" date="2009-09" db="EMBL/GenBank/DDBJ databases">
        <authorList>
            <person name="Weinstock G."/>
            <person name="Sodergren E."/>
            <person name="Clifton S."/>
            <person name="Fulton L."/>
            <person name="Fulton B."/>
            <person name="Courtney L."/>
            <person name="Fronick C."/>
            <person name="Harrison M."/>
            <person name="Strong C."/>
            <person name="Farmer C."/>
            <person name="Delahaunty K."/>
            <person name="Markovic C."/>
            <person name="Hall O."/>
            <person name="Minx P."/>
            <person name="Tomlinson C."/>
            <person name="Mitreva M."/>
            <person name="Nelson J."/>
            <person name="Hou S."/>
            <person name="Wollam A."/>
            <person name="Pepin K.H."/>
            <person name="Johnson M."/>
            <person name="Bhonagiri V."/>
            <person name="Nash W.E."/>
            <person name="Warren W."/>
            <person name="Chinwalla A."/>
            <person name="Mardis E.R."/>
            <person name="Wilson R.K."/>
        </authorList>
    </citation>
    <scope>NUCLEOTIDE SEQUENCE [LARGE SCALE GENOMIC DNA]</scope>
    <source>
        <strain evidence="1">DSM 20583</strain>
    </source>
</reference>
<evidence type="ECO:0000313" key="1">
    <source>
        <dbReference type="EMBL" id="EEX21803.1"/>
    </source>
</evidence>
<keyword evidence="2" id="KW-1185">Reference proteome</keyword>
<dbReference type="STRING" id="537007.BLAHAN_05428"/>
<proteinExistence type="predicted"/>
<protein>
    <submittedName>
        <fullName evidence="1">Uncharacterized protein</fullName>
    </submittedName>
</protein>
<dbReference type="eggNOG" id="ENOG50308IA">
    <property type="taxonomic scope" value="Bacteria"/>
</dbReference>
<gene>
    <name evidence="1" type="ORF">BLAHAN_05428</name>
</gene>